<dbReference type="RefSeq" id="WP_140605143.1">
    <property type="nucleotide sequence ID" value="NZ_SAWY01000038.1"/>
</dbReference>
<dbReference type="Pfam" id="PF05732">
    <property type="entry name" value="RepL"/>
    <property type="match status" value="1"/>
</dbReference>
<gene>
    <name evidence="3" type="ORF">EPA86_15250</name>
</gene>
<dbReference type="OrthoDB" id="2934196at2"/>
<proteinExistence type="predicted"/>
<dbReference type="InterPro" id="IPR008813">
    <property type="entry name" value="Plasmid_replication_RepL"/>
</dbReference>
<organism evidence="3 4">
    <name type="scientific">Litorilituus lipolyticus</name>
    <dbReference type="NCBI Taxonomy" id="2491017"/>
    <lineage>
        <taxon>Bacteria</taxon>
        <taxon>Pseudomonadati</taxon>
        <taxon>Pseudomonadota</taxon>
        <taxon>Gammaproteobacteria</taxon>
        <taxon>Alteromonadales</taxon>
        <taxon>Colwelliaceae</taxon>
        <taxon>Litorilituus</taxon>
    </lineage>
</organism>
<dbReference type="GO" id="GO:0006276">
    <property type="term" value="P:plasmid maintenance"/>
    <property type="evidence" value="ECO:0007669"/>
    <property type="project" value="InterPro"/>
</dbReference>
<evidence type="ECO:0000313" key="3">
    <source>
        <dbReference type="EMBL" id="TPH12785.1"/>
    </source>
</evidence>
<feature type="domain" description="Plasmid replication protein RepL" evidence="2">
    <location>
        <begin position="66"/>
        <end position="143"/>
    </location>
</feature>
<dbReference type="Gene3D" id="1.10.10.10">
    <property type="entry name" value="Winged helix-like DNA-binding domain superfamily/Winged helix DNA-binding domain"/>
    <property type="match status" value="1"/>
</dbReference>
<dbReference type="Proteomes" id="UP000315303">
    <property type="component" value="Unassembled WGS sequence"/>
</dbReference>
<protein>
    <recommendedName>
        <fullName evidence="2">Plasmid replication protein RepL domain-containing protein</fullName>
    </recommendedName>
</protein>
<keyword evidence="1" id="KW-0175">Coiled coil</keyword>
<evidence type="ECO:0000256" key="1">
    <source>
        <dbReference type="SAM" id="Coils"/>
    </source>
</evidence>
<name>A0A502KRI2_9GAMM</name>
<dbReference type="GO" id="GO:0006260">
    <property type="term" value="P:DNA replication"/>
    <property type="evidence" value="ECO:0007669"/>
    <property type="project" value="InterPro"/>
</dbReference>
<evidence type="ECO:0000259" key="2">
    <source>
        <dbReference type="Pfam" id="PF05732"/>
    </source>
</evidence>
<dbReference type="SUPFAM" id="SSF46785">
    <property type="entry name" value="Winged helix' DNA-binding domain"/>
    <property type="match status" value="1"/>
</dbReference>
<reference evidence="3 4" key="1">
    <citation type="submission" date="2019-01" db="EMBL/GenBank/DDBJ databases">
        <title>Litorilituus lipolytica sp. nov., isolated from intertidal sand of the Yellow Sea in China.</title>
        <authorList>
            <person name="Liu A."/>
        </authorList>
    </citation>
    <scope>NUCLEOTIDE SEQUENCE [LARGE SCALE GENOMIC DNA]</scope>
    <source>
        <strain evidence="3 4">RZ04</strain>
    </source>
</reference>
<comment type="caution">
    <text evidence="3">The sequence shown here is derived from an EMBL/GenBank/DDBJ whole genome shotgun (WGS) entry which is preliminary data.</text>
</comment>
<dbReference type="EMBL" id="SAWY01000038">
    <property type="protein sequence ID" value="TPH12785.1"/>
    <property type="molecule type" value="Genomic_DNA"/>
</dbReference>
<dbReference type="AlphaFoldDB" id="A0A502KRI2"/>
<dbReference type="InterPro" id="IPR036390">
    <property type="entry name" value="WH_DNA-bd_sf"/>
</dbReference>
<dbReference type="InterPro" id="IPR036388">
    <property type="entry name" value="WH-like_DNA-bd_sf"/>
</dbReference>
<keyword evidence="4" id="KW-1185">Reference proteome</keyword>
<accession>A0A502KRI2</accession>
<sequence length="166" mass="19785">MNTNQLDQIKELQKKLHFAETRNIRLEAELKKYQQQSNLNKYVQFFNRYQKLLRALLKENKMSFIILLFLCENMDKRNTFHITQKDLAKIFNVGERHVRQSIDLLKSHKIINVKKDGTTNYYIVNSNIAWKGSLENKRNSLFKVNPILLDLEVEKGYKKIIKVTVK</sequence>
<evidence type="ECO:0000313" key="4">
    <source>
        <dbReference type="Proteomes" id="UP000315303"/>
    </source>
</evidence>
<feature type="coiled-coil region" evidence="1">
    <location>
        <begin position="2"/>
        <end position="36"/>
    </location>
</feature>